<reference evidence="1" key="1">
    <citation type="submission" date="2014-09" db="EMBL/GenBank/DDBJ databases">
        <authorList>
            <person name="Magalhaes I.L.F."/>
            <person name="Oliveira U."/>
            <person name="Santos F.R."/>
            <person name="Vidigal T.H.D.A."/>
            <person name="Brescovit A.D."/>
            <person name="Santos A.J."/>
        </authorList>
    </citation>
    <scope>NUCLEOTIDE SEQUENCE</scope>
    <source>
        <tissue evidence="1">Shoot tissue taken approximately 20 cm above the soil surface</tissue>
    </source>
</reference>
<name>A0A0A9HNZ7_ARUDO</name>
<protein>
    <submittedName>
        <fullName evidence="1">Uncharacterized protein</fullName>
    </submittedName>
</protein>
<sequence>MDRPRVDDDHRAAPDVEPADGAVLHGLVRWDDWGDGAEPEGLLHDALQVGEVRDVRLFHQPGRADISVDLSPRLAHCFRVRQQQRHCPLGGQRRCVGPGGEEYQDDAFDDSVSVVLGIGILQRQERVNDASLLRVRATGVAPSPLLIDEAGGVRVAPVLQTRQRRVNAAKAVDPS</sequence>
<dbReference type="EMBL" id="GBRH01159011">
    <property type="protein sequence ID" value="JAE38885.1"/>
    <property type="molecule type" value="Transcribed_RNA"/>
</dbReference>
<evidence type="ECO:0000313" key="1">
    <source>
        <dbReference type="EMBL" id="JAE38885.1"/>
    </source>
</evidence>
<organism evidence="1">
    <name type="scientific">Arundo donax</name>
    <name type="common">Giant reed</name>
    <name type="synonym">Donax arundinaceus</name>
    <dbReference type="NCBI Taxonomy" id="35708"/>
    <lineage>
        <taxon>Eukaryota</taxon>
        <taxon>Viridiplantae</taxon>
        <taxon>Streptophyta</taxon>
        <taxon>Embryophyta</taxon>
        <taxon>Tracheophyta</taxon>
        <taxon>Spermatophyta</taxon>
        <taxon>Magnoliopsida</taxon>
        <taxon>Liliopsida</taxon>
        <taxon>Poales</taxon>
        <taxon>Poaceae</taxon>
        <taxon>PACMAD clade</taxon>
        <taxon>Arundinoideae</taxon>
        <taxon>Arundineae</taxon>
        <taxon>Arundo</taxon>
    </lineage>
</organism>
<reference evidence="1" key="2">
    <citation type="journal article" date="2015" name="Data Brief">
        <title>Shoot transcriptome of the giant reed, Arundo donax.</title>
        <authorList>
            <person name="Barrero R.A."/>
            <person name="Guerrero F.D."/>
            <person name="Moolhuijzen P."/>
            <person name="Goolsby J.A."/>
            <person name="Tidwell J."/>
            <person name="Bellgard S.E."/>
            <person name="Bellgard M.I."/>
        </authorList>
    </citation>
    <scope>NUCLEOTIDE SEQUENCE</scope>
    <source>
        <tissue evidence="1">Shoot tissue taken approximately 20 cm above the soil surface</tissue>
    </source>
</reference>
<accession>A0A0A9HNZ7</accession>
<dbReference type="AlphaFoldDB" id="A0A0A9HNZ7"/>
<proteinExistence type="predicted"/>